<dbReference type="AlphaFoldDB" id="A0A1Y4VAD0"/>
<protein>
    <submittedName>
        <fullName evidence="2">Toxin-antitoxin system YwqK family antitoxin</fullName>
    </submittedName>
</protein>
<name>A0A1Y4VAD0_9BACE</name>
<reference evidence="2" key="5">
    <citation type="journal article" date="2021" name="PeerJ">
        <title>Extensive microbial diversity within the chicken gut microbiome revealed by metagenomics and culture.</title>
        <authorList>
            <person name="Gilroy R."/>
            <person name="Ravi A."/>
            <person name="Getino M."/>
            <person name="Pursley I."/>
            <person name="Horton D.L."/>
            <person name="Alikhan N.F."/>
            <person name="Baker D."/>
            <person name="Gharbi K."/>
            <person name="Hall N."/>
            <person name="Watson M."/>
            <person name="Adriaenssens E.M."/>
            <person name="Foster-Nyarko E."/>
            <person name="Jarju S."/>
            <person name="Secka A."/>
            <person name="Antonio M."/>
            <person name="Oren A."/>
            <person name="Chaudhuri R.R."/>
            <person name="La Ragione R."/>
            <person name="Hildebrand F."/>
            <person name="Pallen M.J."/>
        </authorList>
    </citation>
    <scope>NUCLEOTIDE SEQUENCE</scope>
    <source>
        <strain evidence="2">CHK154-13316</strain>
    </source>
</reference>
<keyword evidence="1" id="KW-0732">Signal</keyword>
<evidence type="ECO:0000313" key="3">
    <source>
        <dbReference type="EMBL" id="KAB6078857.1"/>
    </source>
</evidence>
<evidence type="ECO:0000256" key="1">
    <source>
        <dbReference type="SAM" id="SignalP"/>
    </source>
</evidence>
<evidence type="ECO:0000313" key="4">
    <source>
        <dbReference type="EMBL" id="MCA4703996.1"/>
    </source>
</evidence>
<reference evidence="2" key="6">
    <citation type="submission" date="2021-09" db="EMBL/GenBank/DDBJ databases">
        <authorList>
            <person name="Gilroy R."/>
        </authorList>
    </citation>
    <scope>NUCLEOTIDE SEQUENCE</scope>
    <source>
        <strain evidence="2">CHK154-13316</strain>
    </source>
</reference>
<evidence type="ECO:0000313" key="13">
    <source>
        <dbReference type="Proteomes" id="UP000474077"/>
    </source>
</evidence>
<dbReference type="SUPFAM" id="SSF82185">
    <property type="entry name" value="Histone H3 K4-specific methyltransferase SET7/9 N-terminal domain"/>
    <property type="match status" value="2"/>
</dbReference>
<evidence type="ECO:0000313" key="8">
    <source>
        <dbReference type="EMBL" id="RHL00955.1"/>
    </source>
</evidence>
<reference evidence="3 13" key="4">
    <citation type="journal article" date="2019" name="Nat. Med.">
        <title>A library of human gut bacterial isolates paired with longitudinal multiomics data enables mechanistic microbiome research.</title>
        <authorList>
            <person name="Poyet M."/>
            <person name="Groussin M."/>
            <person name="Gibbons S.M."/>
            <person name="Avila-Pacheco J."/>
            <person name="Jiang X."/>
            <person name="Kearney S.M."/>
            <person name="Perrotta A.R."/>
            <person name="Berdy B."/>
            <person name="Zhao S."/>
            <person name="Lieberman T.D."/>
            <person name="Swanson P.K."/>
            <person name="Smith M."/>
            <person name="Roesemann S."/>
            <person name="Alexander J.E."/>
            <person name="Rich S.A."/>
            <person name="Livny J."/>
            <person name="Vlamakis H."/>
            <person name="Clish C."/>
            <person name="Bullock K."/>
            <person name="Deik A."/>
            <person name="Scott J."/>
            <person name="Pierce K.A."/>
            <person name="Xavier R.J."/>
            <person name="Alm E.J."/>
        </authorList>
    </citation>
    <scope>NUCLEOTIDE SEQUENCE [LARGE SCALE GENOMIC DNA]</scope>
    <source>
        <strain evidence="3 13">BIOML-A73</strain>
    </source>
</reference>
<dbReference type="RefSeq" id="WP_008025950.1">
    <property type="nucleotide sequence ID" value="NZ_CP042282.1"/>
</dbReference>
<reference evidence="10 11" key="3">
    <citation type="submission" date="2018-08" db="EMBL/GenBank/DDBJ databases">
        <title>A genome reference for cultivated species of the human gut microbiota.</title>
        <authorList>
            <person name="Zou Y."/>
            <person name="Xue W."/>
            <person name="Luo G."/>
        </authorList>
    </citation>
    <scope>NUCLEOTIDE SEQUENCE [LARGE SCALE GENOMIC DNA]</scope>
    <source>
        <strain evidence="6 10">AF14-7</strain>
        <strain evidence="8 11">AF39-6AC</strain>
        <strain evidence="7 12">AF46-11NS</strain>
    </source>
</reference>
<feature type="signal peptide" evidence="1">
    <location>
        <begin position="1"/>
        <end position="27"/>
    </location>
</feature>
<sequence length="372" mass="43521">MKHVSILFRSKCWNVFLLLCIALPSLAQKEFKIDQVSVVNVGDGRFLYRDLMTEKPLNGEHRIIDGYHSAYILASFKDGFYDGKYEEHLDNILINEGVYKDGRKNGLFKIYSKFDGKLKEEKSYKEGKLNGTSKTFFTDGKIESEKNYRMGKEDGKHLSYDYDGTLRMDHNYKDGKQVGKQYTFMKGTYELYETVYYNNEGLKDGEYSSIFTFGAPHVLGSYKNGQKNGRWTEIAESGDTIVIETYLNGKEEGLHVSYSGETGMRTKEYYLKNDRKDGIYREYDLKNGELKYEATYQFGRLHGKARQLVVDNRFDYWETSTYVNGRQNGPFESRYVKNNKLRECGEYKNGHRVGRWKLYTIDGKLEREWDEN</sequence>
<reference evidence="4" key="7">
    <citation type="submission" date="2023-08" db="EMBL/GenBank/DDBJ databases">
        <title>Mucin Metabolism Genes Underlie the Key Renovations of Bacteroides xylanisolvens Genomes in Captive Great Apes.</title>
        <authorList>
            <person name="Nishida A.H."/>
        </authorList>
    </citation>
    <scope>NUCLEOTIDE SEQUENCE</scope>
    <source>
        <strain evidence="4">P13.H9</strain>
    </source>
</reference>
<organism evidence="5 9">
    <name type="scientific">Bacteroides xylanisolvens</name>
    <dbReference type="NCBI Taxonomy" id="371601"/>
    <lineage>
        <taxon>Bacteria</taxon>
        <taxon>Pseudomonadati</taxon>
        <taxon>Bacteroidota</taxon>
        <taxon>Bacteroidia</taxon>
        <taxon>Bacteroidales</taxon>
        <taxon>Bacteroidaceae</taxon>
        <taxon>Bacteroides</taxon>
    </lineage>
</organism>
<dbReference type="EMBL" id="DYVL01000204">
    <property type="protein sequence ID" value="HJG13859.1"/>
    <property type="molecule type" value="Genomic_DNA"/>
</dbReference>
<dbReference type="Proteomes" id="UP000196036">
    <property type="component" value="Unassembled WGS sequence"/>
</dbReference>
<dbReference type="EMBL" id="NFLW01000027">
    <property type="protein sequence ID" value="OUQ66333.1"/>
    <property type="molecule type" value="Genomic_DNA"/>
</dbReference>
<proteinExistence type="predicted"/>
<dbReference type="Proteomes" id="UP000747074">
    <property type="component" value="Unassembled WGS sequence"/>
</dbReference>
<dbReference type="Proteomes" id="UP000285503">
    <property type="component" value="Unassembled WGS sequence"/>
</dbReference>
<evidence type="ECO:0000313" key="7">
    <source>
        <dbReference type="EMBL" id="RHK29875.1"/>
    </source>
</evidence>
<comment type="caution">
    <text evidence="5">The sequence shown here is derived from an EMBL/GenBank/DDBJ whole genome shotgun (WGS) entry which is preliminary data.</text>
</comment>
<evidence type="ECO:0000313" key="2">
    <source>
        <dbReference type="EMBL" id="HJG13859.1"/>
    </source>
</evidence>
<dbReference type="PANTHER" id="PTHR33706:SF1">
    <property type="entry name" value="TPR REPEAT PROTEIN"/>
    <property type="match status" value="1"/>
</dbReference>
<dbReference type="PANTHER" id="PTHR33706">
    <property type="entry name" value="MORN VARIANT REPEAT PROTEIN"/>
    <property type="match status" value="1"/>
</dbReference>
<dbReference type="EMBL" id="QRNE01000002">
    <property type="protein sequence ID" value="RHK29875.1"/>
    <property type="molecule type" value="Genomic_DNA"/>
</dbReference>
<feature type="chain" id="PRO_5042692040" evidence="1">
    <location>
        <begin position="28"/>
        <end position="372"/>
    </location>
</feature>
<dbReference type="Proteomes" id="UP000474077">
    <property type="component" value="Unassembled WGS sequence"/>
</dbReference>
<evidence type="ECO:0000313" key="5">
    <source>
        <dbReference type="EMBL" id="OUQ66333.1"/>
    </source>
</evidence>
<evidence type="ECO:0000313" key="9">
    <source>
        <dbReference type="Proteomes" id="UP000196036"/>
    </source>
</evidence>
<dbReference type="EMBL" id="JAIWYE010000019">
    <property type="protein sequence ID" value="MCA4703996.1"/>
    <property type="molecule type" value="Genomic_DNA"/>
</dbReference>
<dbReference type="EMBL" id="WDER01000083">
    <property type="protein sequence ID" value="KAB6078857.1"/>
    <property type="molecule type" value="Genomic_DNA"/>
</dbReference>
<reference evidence="9" key="1">
    <citation type="submission" date="2017-04" db="EMBL/GenBank/DDBJ databases">
        <title>Function of individual gut microbiota members based on whole genome sequencing of pure cultures obtained from chicken caecum.</title>
        <authorList>
            <person name="Medvecky M."/>
            <person name="Cejkova D."/>
            <person name="Polansky O."/>
            <person name="Karasova D."/>
            <person name="Kubasova T."/>
            <person name="Cizek A."/>
            <person name="Rychlik I."/>
        </authorList>
    </citation>
    <scope>NUCLEOTIDE SEQUENCE [LARGE SCALE GENOMIC DNA]</scope>
    <source>
        <strain evidence="9">An109</strain>
    </source>
</reference>
<dbReference type="Gene3D" id="2.20.110.10">
    <property type="entry name" value="Histone H3 K4-specific methyltransferase SET7/9 N-terminal domain"/>
    <property type="match status" value="3"/>
</dbReference>
<evidence type="ECO:0000313" key="6">
    <source>
        <dbReference type="EMBL" id="RGV11155.1"/>
    </source>
</evidence>
<gene>
    <name evidence="5" type="ORF">B5E52_13880</name>
    <name evidence="8" type="ORF">DW042_02505</name>
    <name evidence="7" type="ORF">DW075_01005</name>
    <name evidence="6" type="ORF">DWW25_17045</name>
    <name evidence="3" type="ORF">GA560_21585</name>
    <name evidence="2" type="ORF">K8V07_18280</name>
    <name evidence="4" type="ORF">LD004_10230</name>
</gene>
<dbReference type="EMBL" id="QRYV01000043">
    <property type="protein sequence ID" value="RGV11155.1"/>
    <property type="molecule type" value="Genomic_DNA"/>
</dbReference>
<accession>A0A1Y4VAD0</accession>
<dbReference type="Proteomes" id="UP000284417">
    <property type="component" value="Unassembled WGS sequence"/>
</dbReference>
<evidence type="ECO:0000313" key="11">
    <source>
        <dbReference type="Proteomes" id="UP000284417"/>
    </source>
</evidence>
<evidence type="ECO:0000313" key="12">
    <source>
        <dbReference type="Proteomes" id="UP000285503"/>
    </source>
</evidence>
<dbReference type="Proteomes" id="UP001198461">
    <property type="component" value="Unassembled WGS sequence"/>
</dbReference>
<reference evidence="5" key="2">
    <citation type="journal article" date="2018" name="BMC Genomics">
        <title>Whole genome sequencing and function prediction of 133 gut anaerobes isolated from chicken caecum in pure cultures.</title>
        <authorList>
            <person name="Medvecky M."/>
            <person name="Cejkova D."/>
            <person name="Polansky O."/>
            <person name="Karasova D."/>
            <person name="Kubasova T."/>
            <person name="Cizek A."/>
            <person name="Rychlik I."/>
        </authorList>
    </citation>
    <scope>NUCLEOTIDE SEQUENCE</scope>
    <source>
        <strain evidence="5">An109</strain>
    </source>
</reference>
<evidence type="ECO:0000313" key="10">
    <source>
        <dbReference type="Proteomes" id="UP000283369"/>
    </source>
</evidence>
<dbReference type="Proteomes" id="UP000283369">
    <property type="component" value="Unassembled WGS sequence"/>
</dbReference>
<dbReference type="EMBL" id="QROC01000003">
    <property type="protein sequence ID" value="RHL00955.1"/>
    <property type="molecule type" value="Genomic_DNA"/>
</dbReference>